<dbReference type="AlphaFoldDB" id="A0AAE0JBJ3"/>
<dbReference type="EMBL" id="JAUEPP010000006">
    <property type="protein sequence ID" value="KAK3340619.1"/>
    <property type="molecule type" value="Genomic_DNA"/>
</dbReference>
<name>A0AAE0JBJ3_9PEZI</name>
<keyword evidence="2" id="KW-1185">Reference proteome</keyword>
<dbReference type="Proteomes" id="UP001278500">
    <property type="component" value="Unassembled WGS sequence"/>
</dbReference>
<dbReference type="RefSeq" id="XP_062679561.1">
    <property type="nucleotide sequence ID" value="XM_062822679.1"/>
</dbReference>
<proteinExistence type="predicted"/>
<gene>
    <name evidence="1" type="ORF">B0H65DRAFT_265137</name>
</gene>
<accession>A0AAE0JBJ3</accession>
<organism evidence="1 2">
    <name type="scientific">Neurospora tetraspora</name>
    <dbReference type="NCBI Taxonomy" id="94610"/>
    <lineage>
        <taxon>Eukaryota</taxon>
        <taxon>Fungi</taxon>
        <taxon>Dikarya</taxon>
        <taxon>Ascomycota</taxon>
        <taxon>Pezizomycotina</taxon>
        <taxon>Sordariomycetes</taxon>
        <taxon>Sordariomycetidae</taxon>
        <taxon>Sordariales</taxon>
        <taxon>Sordariaceae</taxon>
        <taxon>Neurospora</taxon>
    </lineage>
</organism>
<evidence type="ECO:0000313" key="1">
    <source>
        <dbReference type="EMBL" id="KAK3340619.1"/>
    </source>
</evidence>
<dbReference type="GeneID" id="87859833"/>
<reference evidence="1" key="2">
    <citation type="submission" date="2023-06" db="EMBL/GenBank/DDBJ databases">
        <authorList>
            <consortium name="Lawrence Berkeley National Laboratory"/>
            <person name="Haridas S."/>
            <person name="Hensen N."/>
            <person name="Bonometti L."/>
            <person name="Westerberg I."/>
            <person name="Brannstrom I.O."/>
            <person name="Guillou S."/>
            <person name="Cros-Aarteil S."/>
            <person name="Calhoun S."/>
            <person name="Kuo A."/>
            <person name="Mondo S."/>
            <person name="Pangilinan J."/>
            <person name="Riley R."/>
            <person name="Labutti K."/>
            <person name="Andreopoulos B."/>
            <person name="Lipzen A."/>
            <person name="Chen C."/>
            <person name="Yanf M."/>
            <person name="Daum C."/>
            <person name="Ng V."/>
            <person name="Clum A."/>
            <person name="Steindorff A."/>
            <person name="Ohm R."/>
            <person name="Martin F."/>
            <person name="Silar P."/>
            <person name="Natvig D."/>
            <person name="Lalanne C."/>
            <person name="Gautier V."/>
            <person name="Ament-Velasquez S.L."/>
            <person name="Kruys A."/>
            <person name="Hutchinson M.I."/>
            <person name="Powell A.J."/>
            <person name="Barry K."/>
            <person name="Miller A.N."/>
            <person name="Grigoriev I.V."/>
            <person name="Debuchy R."/>
            <person name="Gladieux P."/>
            <person name="Thoren M.H."/>
            <person name="Johannesson H."/>
        </authorList>
    </citation>
    <scope>NUCLEOTIDE SEQUENCE</scope>
    <source>
        <strain evidence="1">CBS 560.94</strain>
    </source>
</reference>
<sequence>MTSHVNYNRKLGFNAGPSDNMSSGSARLLRCFLYPGSLLSDREMEGTGFAALGSGFLFSPDSSEHQRRSRSREVLRLGKAFDARLTSERLQSNGTLPQSVDFRTTTDDDARSSRLRFSSNVPGHHCMCLCAWISQGPGVRRTAYVQILSVSPNAGASTNNIFPRFDKQQFVNCHLIKSLKPSYILDKPSQCRRSVSPGRRGTDFATFPYLG</sequence>
<protein>
    <submittedName>
        <fullName evidence="1">Uncharacterized protein</fullName>
    </submittedName>
</protein>
<reference evidence="1" key="1">
    <citation type="journal article" date="2023" name="Mol. Phylogenet. Evol.">
        <title>Genome-scale phylogeny and comparative genomics of the fungal order Sordariales.</title>
        <authorList>
            <person name="Hensen N."/>
            <person name="Bonometti L."/>
            <person name="Westerberg I."/>
            <person name="Brannstrom I.O."/>
            <person name="Guillou S."/>
            <person name="Cros-Aarteil S."/>
            <person name="Calhoun S."/>
            <person name="Haridas S."/>
            <person name="Kuo A."/>
            <person name="Mondo S."/>
            <person name="Pangilinan J."/>
            <person name="Riley R."/>
            <person name="LaButti K."/>
            <person name="Andreopoulos B."/>
            <person name="Lipzen A."/>
            <person name="Chen C."/>
            <person name="Yan M."/>
            <person name="Daum C."/>
            <person name="Ng V."/>
            <person name="Clum A."/>
            <person name="Steindorff A."/>
            <person name="Ohm R.A."/>
            <person name="Martin F."/>
            <person name="Silar P."/>
            <person name="Natvig D.O."/>
            <person name="Lalanne C."/>
            <person name="Gautier V."/>
            <person name="Ament-Velasquez S.L."/>
            <person name="Kruys A."/>
            <person name="Hutchinson M.I."/>
            <person name="Powell A.J."/>
            <person name="Barry K."/>
            <person name="Miller A.N."/>
            <person name="Grigoriev I.V."/>
            <person name="Debuchy R."/>
            <person name="Gladieux P."/>
            <person name="Hiltunen Thoren M."/>
            <person name="Johannesson H."/>
        </authorList>
    </citation>
    <scope>NUCLEOTIDE SEQUENCE</scope>
    <source>
        <strain evidence="1">CBS 560.94</strain>
    </source>
</reference>
<evidence type="ECO:0000313" key="2">
    <source>
        <dbReference type="Proteomes" id="UP001278500"/>
    </source>
</evidence>
<comment type="caution">
    <text evidence="1">The sequence shown here is derived from an EMBL/GenBank/DDBJ whole genome shotgun (WGS) entry which is preliminary data.</text>
</comment>